<feature type="transmembrane region" description="Helical" evidence="19">
    <location>
        <begin position="55"/>
        <end position="76"/>
    </location>
</feature>
<evidence type="ECO:0000256" key="4">
    <source>
        <dbReference type="ARBA" id="ARBA00010561"/>
    </source>
</evidence>
<feature type="transmembrane region" description="Helical" evidence="19">
    <location>
        <begin position="237"/>
        <end position="257"/>
    </location>
</feature>
<keyword evidence="11 19" id="KW-0460">Magnesium</keyword>
<keyword evidence="9 19" id="KW-0808">Transferase</keyword>
<keyword evidence="21" id="KW-1185">Reference proteome</keyword>
<evidence type="ECO:0000256" key="17">
    <source>
        <dbReference type="ARBA" id="ARBA00048623"/>
    </source>
</evidence>
<keyword evidence="8 19" id="KW-0169">Cobalamin biosynthesis</keyword>
<evidence type="ECO:0000256" key="19">
    <source>
        <dbReference type="HAMAP-Rule" id="MF_00719"/>
    </source>
</evidence>
<evidence type="ECO:0000256" key="2">
    <source>
        <dbReference type="ARBA" id="ARBA00004651"/>
    </source>
</evidence>
<dbReference type="EMBL" id="JAFVMH010000003">
    <property type="protein sequence ID" value="MBO1325246.1"/>
    <property type="molecule type" value="Genomic_DNA"/>
</dbReference>
<evidence type="ECO:0000313" key="21">
    <source>
        <dbReference type="Proteomes" id="UP000664073"/>
    </source>
</evidence>
<evidence type="ECO:0000256" key="8">
    <source>
        <dbReference type="ARBA" id="ARBA00022573"/>
    </source>
</evidence>
<gene>
    <name evidence="19" type="primary">cobS</name>
    <name evidence="20" type="ORF">J2D77_08810</name>
</gene>
<evidence type="ECO:0000256" key="10">
    <source>
        <dbReference type="ARBA" id="ARBA00022692"/>
    </source>
</evidence>
<feature type="transmembrane region" description="Helical" evidence="19">
    <location>
        <begin position="130"/>
        <end position="153"/>
    </location>
</feature>
<feature type="transmembrane region" description="Helical" evidence="19">
    <location>
        <begin position="269"/>
        <end position="289"/>
    </location>
</feature>
<evidence type="ECO:0000256" key="13">
    <source>
        <dbReference type="ARBA" id="ARBA00023136"/>
    </source>
</evidence>
<comment type="catalytic activity">
    <reaction evidence="18 19">
        <text>alpha-ribazole 5'-phosphate + adenosylcob(III)inamide-GDP = adenosylcob(III)alamin 5'-phosphate + GMP + H(+)</text>
        <dbReference type="Rhea" id="RHEA:23560"/>
        <dbReference type="ChEBI" id="CHEBI:15378"/>
        <dbReference type="ChEBI" id="CHEBI:57918"/>
        <dbReference type="ChEBI" id="CHEBI:58115"/>
        <dbReference type="ChEBI" id="CHEBI:60487"/>
        <dbReference type="ChEBI" id="CHEBI:60493"/>
        <dbReference type="EC" id="2.7.8.26"/>
    </reaction>
</comment>
<comment type="catalytic activity">
    <reaction evidence="17 19">
        <text>alpha-ribazole + adenosylcob(III)inamide-GDP = adenosylcob(III)alamin + GMP + H(+)</text>
        <dbReference type="Rhea" id="RHEA:16049"/>
        <dbReference type="ChEBI" id="CHEBI:10329"/>
        <dbReference type="ChEBI" id="CHEBI:15378"/>
        <dbReference type="ChEBI" id="CHEBI:18408"/>
        <dbReference type="ChEBI" id="CHEBI:58115"/>
        <dbReference type="ChEBI" id="CHEBI:60487"/>
        <dbReference type="EC" id="2.7.8.26"/>
    </reaction>
</comment>
<dbReference type="GO" id="GO:0051073">
    <property type="term" value="F:adenosylcobinamide-GDP ribazoletransferase activity"/>
    <property type="evidence" value="ECO:0007669"/>
    <property type="project" value="UniProtKB-UniRule"/>
</dbReference>
<evidence type="ECO:0000256" key="6">
    <source>
        <dbReference type="ARBA" id="ARBA00015850"/>
    </source>
</evidence>
<dbReference type="PANTHER" id="PTHR34148">
    <property type="entry name" value="ADENOSYLCOBINAMIDE-GDP RIBAZOLETRANSFERASE"/>
    <property type="match status" value="1"/>
</dbReference>
<dbReference type="PANTHER" id="PTHR34148:SF1">
    <property type="entry name" value="ADENOSYLCOBINAMIDE-GDP RIBAZOLETRANSFERASE"/>
    <property type="match status" value="1"/>
</dbReference>
<evidence type="ECO:0000256" key="18">
    <source>
        <dbReference type="ARBA" id="ARBA00049504"/>
    </source>
</evidence>
<comment type="caution">
    <text evidence="20">The sequence shown here is derived from an EMBL/GenBank/DDBJ whole genome shotgun (WGS) entry which is preliminary data.</text>
</comment>
<protein>
    <recommendedName>
        <fullName evidence="6 19">Adenosylcobinamide-GDP ribazoletransferase</fullName>
        <ecNumber evidence="5 19">2.7.8.26</ecNumber>
    </recommendedName>
    <alternativeName>
        <fullName evidence="16 19">Cobalamin synthase</fullName>
    </alternativeName>
    <alternativeName>
        <fullName evidence="15 19">Cobalamin-5'-phosphate synthase</fullName>
    </alternativeName>
</protein>
<comment type="subcellular location">
    <subcellularLocation>
        <location evidence="2 19">Cell membrane</location>
        <topology evidence="2 19">Multi-pass membrane protein</topology>
    </subcellularLocation>
</comment>
<feature type="transmembrane region" description="Helical" evidence="19">
    <location>
        <begin position="159"/>
        <end position="179"/>
    </location>
</feature>
<evidence type="ECO:0000256" key="5">
    <source>
        <dbReference type="ARBA" id="ARBA00013200"/>
    </source>
</evidence>
<keyword evidence="7 19" id="KW-1003">Cell membrane</keyword>
<comment type="function">
    <text evidence="14 19">Joins adenosylcobinamide-GDP and alpha-ribazole to generate adenosylcobalamin (Ado-cobalamin). Also synthesizes adenosylcobalamin 5'-phosphate from adenosylcobinamide-GDP and alpha-ribazole 5'-phosphate.</text>
</comment>
<organism evidence="20 21">
    <name type="scientific">Acetobacter garciniae</name>
    <dbReference type="NCBI Taxonomy" id="2817435"/>
    <lineage>
        <taxon>Bacteria</taxon>
        <taxon>Pseudomonadati</taxon>
        <taxon>Pseudomonadota</taxon>
        <taxon>Alphaproteobacteria</taxon>
        <taxon>Acetobacterales</taxon>
        <taxon>Acetobacteraceae</taxon>
        <taxon>Acetobacter</taxon>
    </lineage>
</organism>
<dbReference type="Pfam" id="PF02654">
    <property type="entry name" value="CobS"/>
    <property type="match status" value="1"/>
</dbReference>
<evidence type="ECO:0000256" key="11">
    <source>
        <dbReference type="ARBA" id="ARBA00022842"/>
    </source>
</evidence>
<evidence type="ECO:0000256" key="16">
    <source>
        <dbReference type="ARBA" id="ARBA00032853"/>
    </source>
</evidence>
<evidence type="ECO:0000256" key="7">
    <source>
        <dbReference type="ARBA" id="ARBA00022475"/>
    </source>
</evidence>
<dbReference type="HAMAP" id="MF_00719">
    <property type="entry name" value="CobS"/>
    <property type="match status" value="1"/>
</dbReference>
<evidence type="ECO:0000256" key="3">
    <source>
        <dbReference type="ARBA" id="ARBA00004663"/>
    </source>
</evidence>
<evidence type="ECO:0000313" key="20">
    <source>
        <dbReference type="EMBL" id="MBO1325246.1"/>
    </source>
</evidence>
<dbReference type="AlphaFoldDB" id="A0A939HQ09"/>
<dbReference type="GO" id="GO:0008818">
    <property type="term" value="F:cobalamin 5'-phosphate synthase activity"/>
    <property type="evidence" value="ECO:0007669"/>
    <property type="project" value="UniProtKB-UniRule"/>
</dbReference>
<evidence type="ECO:0000256" key="1">
    <source>
        <dbReference type="ARBA" id="ARBA00001946"/>
    </source>
</evidence>
<dbReference type="RefSeq" id="WP_207845890.1">
    <property type="nucleotide sequence ID" value="NZ_JAFVMH010000003.1"/>
</dbReference>
<keyword evidence="13 19" id="KW-0472">Membrane</keyword>
<dbReference type="InterPro" id="IPR003805">
    <property type="entry name" value="CobS"/>
</dbReference>
<accession>A0A939HQ09</accession>
<sequence>MTRRAVLPALAVLRLHLACGLALLTRLPVDWLLPASYRGGADTQPPPPWPLGRSIWCWPLIGGGVGAVTGCVLVLLHRVHMPPLVAACMALAAQTLLSGALHEDGLADMADAAGGRTRERRLEIMRDSHIGSFGTSALCLAFGIRVAALAALAVQPGKVGMISCILAGVLGRAAMLVLPARLPPARTDGLARALSPLPRAPLGVALASAGALTLWLMTLWGENWTKEWATGTHPTALSLTLAPIIAACLGVIGMAWAARRLLGGYTGDVLGACVVVVECLVLATFAALAA</sequence>
<dbReference type="Proteomes" id="UP000664073">
    <property type="component" value="Unassembled WGS sequence"/>
</dbReference>
<keyword evidence="10 19" id="KW-0812">Transmembrane</keyword>
<evidence type="ECO:0000256" key="14">
    <source>
        <dbReference type="ARBA" id="ARBA00025228"/>
    </source>
</evidence>
<evidence type="ECO:0000256" key="15">
    <source>
        <dbReference type="ARBA" id="ARBA00032605"/>
    </source>
</evidence>
<proteinExistence type="inferred from homology"/>
<dbReference type="GO" id="GO:0005886">
    <property type="term" value="C:plasma membrane"/>
    <property type="evidence" value="ECO:0007669"/>
    <property type="project" value="UniProtKB-SubCell"/>
</dbReference>
<comment type="similarity">
    <text evidence="4 19">Belongs to the CobS family.</text>
</comment>
<reference evidence="20" key="1">
    <citation type="submission" date="2021-03" db="EMBL/GenBank/DDBJ databases">
        <title>The complete genome sequence of Acetobacter sp. TBRC 12339.</title>
        <authorList>
            <person name="Charoenyingcharoen P."/>
            <person name="Yukphan P."/>
        </authorList>
    </citation>
    <scope>NUCLEOTIDE SEQUENCE</scope>
    <source>
        <strain evidence="20">TBRC 12339</strain>
    </source>
</reference>
<comment type="pathway">
    <text evidence="3 19">Cofactor biosynthesis; adenosylcobalamin biosynthesis; adenosylcobalamin from cob(II)yrinate a,c-diamide: step 7/7.</text>
</comment>
<feature type="transmembrane region" description="Helical" evidence="19">
    <location>
        <begin position="200"/>
        <end position="217"/>
    </location>
</feature>
<evidence type="ECO:0000256" key="9">
    <source>
        <dbReference type="ARBA" id="ARBA00022679"/>
    </source>
</evidence>
<name>A0A939HQ09_9PROT</name>
<evidence type="ECO:0000256" key="12">
    <source>
        <dbReference type="ARBA" id="ARBA00022989"/>
    </source>
</evidence>
<keyword evidence="12 19" id="KW-1133">Transmembrane helix</keyword>
<dbReference type="EC" id="2.7.8.26" evidence="5 19"/>
<comment type="cofactor">
    <cofactor evidence="1 19">
        <name>Mg(2+)</name>
        <dbReference type="ChEBI" id="CHEBI:18420"/>
    </cofactor>
</comment>
<dbReference type="GO" id="GO:0009236">
    <property type="term" value="P:cobalamin biosynthetic process"/>
    <property type="evidence" value="ECO:0007669"/>
    <property type="project" value="UniProtKB-UniRule"/>
</dbReference>